<keyword evidence="1" id="KW-0472">Membrane</keyword>
<feature type="transmembrane region" description="Helical" evidence="1">
    <location>
        <begin position="6"/>
        <end position="28"/>
    </location>
</feature>
<reference evidence="3" key="1">
    <citation type="submission" date="2016-11" db="EMBL/GenBank/DDBJ databases">
        <authorList>
            <person name="Varghese N."/>
            <person name="Submissions S."/>
        </authorList>
    </citation>
    <scope>NUCLEOTIDE SEQUENCE [LARGE SCALE GENOMIC DNA]</scope>
    <source>
        <strain evidence="3">DSM 29440</strain>
    </source>
</reference>
<dbReference type="Proteomes" id="UP000184932">
    <property type="component" value="Unassembled WGS sequence"/>
</dbReference>
<evidence type="ECO:0000313" key="3">
    <source>
        <dbReference type="Proteomes" id="UP000184932"/>
    </source>
</evidence>
<evidence type="ECO:0000256" key="1">
    <source>
        <dbReference type="SAM" id="Phobius"/>
    </source>
</evidence>
<dbReference type="OrthoDB" id="7854269at2"/>
<dbReference type="EMBL" id="FSRL01000001">
    <property type="protein sequence ID" value="SIN92960.1"/>
    <property type="molecule type" value="Genomic_DNA"/>
</dbReference>
<keyword evidence="3" id="KW-1185">Reference proteome</keyword>
<evidence type="ECO:0000313" key="2">
    <source>
        <dbReference type="EMBL" id="SIN92960.1"/>
    </source>
</evidence>
<accession>A0A1N6FCH6</accession>
<dbReference type="RefSeq" id="WP_074255618.1">
    <property type="nucleotide sequence ID" value="NZ_FSRL01000001.1"/>
</dbReference>
<keyword evidence="1" id="KW-1133">Transmembrane helix</keyword>
<name>A0A1N6FCH6_9RHOB</name>
<proteinExistence type="predicted"/>
<keyword evidence="1" id="KW-0812">Transmembrane</keyword>
<dbReference type="AlphaFoldDB" id="A0A1N6FCH6"/>
<organism evidence="2 3">
    <name type="scientific">Vannielia litorea</name>
    <dbReference type="NCBI Taxonomy" id="1217970"/>
    <lineage>
        <taxon>Bacteria</taxon>
        <taxon>Pseudomonadati</taxon>
        <taxon>Pseudomonadota</taxon>
        <taxon>Alphaproteobacteria</taxon>
        <taxon>Rhodobacterales</taxon>
        <taxon>Paracoccaceae</taxon>
        <taxon>Vannielia</taxon>
    </lineage>
</organism>
<gene>
    <name evidence="2" type="ORF">SAMN05444002_1562</name>
</gene>
<dbReference type="STRING" id="1217970.SAMN05444002_1562"/>
<sequence length="229" mass="24213">MSETAIILLVAVVFLGQIVLVGALLWWAKKRDALLRAHCAAAGWSFATAREGRRSVTRIASPREGWELRIVVQRSAGGQSGSSTRHTEWRDPSLALPHGLSLLTLDIPAGKAADVERFAGMLGGSLGQAMLGRLLGSMAEEVPDLKAVPLDGSPALLMATPGAEDALRPIALHPALEASALPRSARPAVIRSREGLALRLHGAIRRPDQIDALVALGRTLATALRASEN</sequence>
<protein>
    <submittedName>
        <fullName evidence="2">Uncharacterized protein</fullName>
    </submittedName>
</protein>